<accession>A0A7J7NX12</accession>
<proteinExistence type="predicted"/>
<organism evidence="2 3">
    <name type="scientific">Kingdonia uniflora</name>
    <dbReference type="NCBI Taxonomy" id="39325"/>
    <lineage>
        <taxon>Eukaryota</taxon>
        <taxon>Viridiplantae</taxon>
        <taxon>Streptophyta</taxon>
        <taxon>Embryophyta</taxon>
        <taxon>Tracheophyta</taxon>
        <taxon>Spermatophyta</taxon>
        <taxon>Magnoliopsida</taxon>
        <taxon>Ranunculales</taxon>
        <taxon>Circaeasteraceae</taxon>
        <taxon>Kingdonia</taxon>
    </lineage>
</organism>
<dbReference type="Proteomes" id="UP000541444">
    <property type="component" value="Unassembled WGS sequence"/>
</dbReference>
<keyword evidence="3" id="KW-1185">Reference proteome</keyword>
<dbReference type="AlphaFoldDB" id="A0A7J7NX12"/>
<evidence type="ECO:0000313" key="3">
    <source>
        <dbReference type="Proteomes" id="UP000541444"/>
    </source>
</evidence>
<gene>
    <name evidence="2" type="ORF">GIB67_007268</name>
</gene>
<sequence length="84" mass="9511">MDYVLLQCTALQDRLTENEIEQATLTKEAKTLEIEAQRSEPSMGSPQNDDAFQGHRSGSITSYRDLFSMADINVLRRSRSKTQS</sequence>
<name>A0A7J7NX12_9MAGN</name>
<evidence type="ECO:0000256" key="1">
    <source>
        <dbReference type="SAM" id="MobiDB-lite"/>
    </source>
</evidence>
<dbReference type="EMBL" id="JACGCM010000455">
    <property type="protein sequence ID" value="KAF6171747.1"/>
    <property type="molecule type" value="Genomic_DNA"/>
</dbReference>
<reference evidence="2 3" key="1">
    <citation type="journal article" date="2020" name="IScience">
        <title>Genome Sequencing of the Endangered Kingdonia uniflora (Circaeasteraceae, Ranunculales) Reveals Potential Mechanisms of Evolutionary Specialization.</title>
        <authorList>
            <person name="Sun Y."/>
            <person name="Deng T."/>
            <person name="Zhang A."/>
            <person name="Moore M.J."/>
            <person name="Landis J.B."/>
            <person name="Lin N."/>
            <person name="Zhang H."/>
            <person name="Zhang X."/>
            <person name="Huang J."/>
            <person name="Zhang X."/>
            <person name="Sun H."/>
            <person name="Wang H."/>
        </authorList>
    </citation>
    <scope>NUCLEOTIDE SEQUENCE [LARGE SCALE GENOMIC DNA]</scope>
    <source>
        <strain evidence="2">TB1705</strain>
        <tissue evidence="2">Leaf</tissue>
    </source>
</reference>
<evidence type="ECO:0000313" key="2">
    <source>
        <dbReference type="EMBL" id="KAF6171747.1"/>
    </source>
</evidence>
<feature type="compositionally biased region" description="Polar residues" evidence="1">
    <location>
        <begin position="39"/>
        <end position="57"/>
    </location>
</feature>
<protein>
    <submittedName>
        <fullName evidence="2">Uncharacterized protein</fullName>
    </submittedName>
</protein>
<feature type="region of interest" description="Disordered" evidence="1">
    <location>
        <begin position="33"/>
        <end position="57"/>
    </location>
</feature>
<comment type="caution">
    <text evidence="2">The sequence shown here is derived from an EMBL/GenBank/DDBJ whole genome shotgun (WGS) entry which is preliminary data.</text>
</comment>